<evidence type="ECO:0000256" key="3">
    <source>
        <dbReference type="ARBA" id="ARBA00022630"/>
    </source>
</evidence>
<comment type="cofactor">
    <cofactor evidence="1">
        <name>FAD</name>
        <dbReference type="ChEBI" id="CHEBI:57692"/>
    </cofactor>
</comment>
<reference evidence="10" key="1">
    <citation type="journal article" date="2015" name="Genome Announc.">
        <title>Genome sequence of the AIDS-associated pathogen Penicillium marneffei (ATCC18224) and its near taxonomic relative Talaromyces stipitatus (ATCC10500).</title>
        <authorList>
            <person name="Nierman W.C."/>
            <person name="Fedorova-Abrams N.D."/>
            <person name="Andrianopoulos A."/>
        </authorList>
    </citation>
    <scope>NUCLEOTIDE SEQUENCE [LARGE SCALE GENOMIC DNA]</scope>
    <source>
        <strain evidence="10">ATCC 10500 / CBS 375.48 / QM 6759 / NRRL 1006</strain>
    </source>
</reference>
<keyword evidence="7" id="KW-0472">Membrane</keyword>
<dbReference type="Proteomes" id="UP000001745">
    <property type="component" value="Unassembled WGS sequence"/>
</dbReference>
<dbReference type="Gene3D" id="3.50.50.60">
    <property type="entry name" value="FAD/NAD(P)-binding domain"/>
    <property type="match status" value="1"/>
</dbReference>
<evidence type="ECO:0000256" key="7">
    <source>
        <dbReference type="SAM" id="Phobius"/>
    </source>
</evidence>
<dbReference type="InParanoid" id="B8LXY6"/>
<dbReference type="GO" id="GO:0071949">
    <property type="term" value="F:FAD binding"/>
    <property type="evidence" value="ECO:0007669"/>
    <property type="project" value="InterPro"/>
</dbReference>
<evidence type="ECO:0000256" key="2">
    <source>
        <dbReference type="ARBA" id="ARBA00007992"/>
    </source>
</evidence>
<dbReference type="VEuPathDB" id="FungiDB:TSTA_062880"/>
<feature type="domain" description="FAD-binding" evidence="8">
    <location>
        <begin position="20"/>
        <end position="368"/>
    </location>
</feature>
<dbReference type="AlphaFoldDB" id="B8LXY6"/>
<dbReference type="EMBL" id="EQ962652">
    <property type="protein sequence ID" value="EED22801.1"/>
    <property type="molecule type" value="Genomic_DNA"/>
</dbReference>
<dbReference type="OrthoDB" id="16820at2759"/>
<comment type="similarity">
    <text evidence="2">Belongs to the paxM FAD-dependent monooxygenase family.</text>
</comment>
<evidence type="ECO:0000256" key="1">
    <source>
        <dbReference type="ARBA" id="ARBA00001974"/>
    </source>
</evidence>
<proteinExistence type="inferred from homology"/>
<keyword evidence="3" id="KW-0285">Flavoprotein</keyword>
<evidence type="ECO:0000313" key="9">
    <source>
        <dbReference type="EMBL" id="EED22801.1"/>
    </source>
</evidence>
<dbReference type="InterPro" id="IPR036188">
    <property type="entry name" value="FAD/NAD-bd_sf"/>
</dbReference>
<dbReference type="STRING" id="441959.B8LXY6"/>
<keyword evidence="7" id="KW-1133">Transmembrane helix</keyword>
<dbReference type="InterPro" id="IPR002938">
    <property type="entry name" value="FAD-bd"/>
</dbReference>
<keyword evidence="6" id="KW-0503">Monooxygenase</keyword>
<name>B8LXY6_TALSN</name>
<keyword evidence="10" id="KW-1185">Reference proteome</keyword>
<gene>
    <name evidence="9" type="ORF">TSTA_062880</name>
</gene>
<keyword evidence="4" id="KW-0274">FAD</keyword>
<dbReference type="Pfam" id="PF01494">
    <property type="entry name" value="FAD_binding_3"/>
    <property type="match status" value="1"/>
</dbReference>
<dbReference type="GO" id="GO:0004497">
    <property type="term" value="F:monooxygenase activity"/>
    <property type="evidence" value="ECO:0007669"/>
    <property type="project" value="UniProtKB-KW"/>
</dbReference>
<feature type="transmembrane region" description="Helical" evidence="7">
    <location>
        <begin position="16"/>
        <end position="37"/>
    </location>
</feature>
<dbReference type="RefSeq" id="XP_002340188.1">
    <property type="nucleotide sequence ID" value="XM_002340147.1"/>
</dbReference>
<accession>B8LXY6</accession>
<evidence type="ECO:0000256" key="5">
    <source>
        <dbReference type="ARBA" id="ARBA00023002"/>
    </source>
</evidence>
<dbReference type="PhylomeDB" id="B8LXY6"/>
<dbReference type="HOGENOM" id="CLU_009665_19_1_1"/>
<evidence type="ECO:0000313" key="10">
    <source>
        <dbReference type="Proteomes" id="UP000001745"/>
    </source>
</evidence>
<evidence type="ECO:0000256" key="4">
    <source>
        <dbReference type="ARBA" id="ARBA00022827"/>
    </source>
</evidence>
<organism evidence="9 10">
    <name type="scientific">Talaromyces stipitatus (strain ATCC 10500 / CBS 375.48 / QM 6759 / NRRL 1006)</name>
    <name type="common">Penicillium stipitatum</name>
    <dbReference type="NCBI Taxonomy" id="441959"/>
    <lineage>
        <taxon>Eukaryota</taxon>
        <taxon>Fungi</taxon>
        <taxon>Dikarya</taxon>
        <taxon>Ascomycota</taxon>
        <taxon>Pezizomycotina</taxon>
        <taxon>Eurotiomycetes</taxon>
        <taxon>Eurotiomycetidae</taxon>
        <taxon>Eurotiales</taxon>
        <taxon>Trichocomaceae</taxon>
        <taxon>Talaromyces</taxon>
        <taxon>Talaromyces sect. Talaromyces</taxon>
    </lineage>
</organism>
<dbReference type="OMA" id="RVSCLQK"/>
<dbReference type="SUPFAM" id="SSF51905">
    <property type="entry name" value="FAD/NAD(P)-binding domain"/>
    <property type="match status" value="1"/>
</dbReference>
<dbReference type="PANTHER" id="PTHR13789">
    <property type="entry name" value="MONOOXYGENASE"/>
    <property type="match status" value="1"/>
</dbReference>
<dbReference type="PANTHER" id="PTHR13789:SF315">
    <property type="entry name" value="FAD-DEPENDENT MONOOXYGENASE MDPD"/>
    <property type="match status" value="1"/>
</dbReference>
<dbReference type="PRINTS" id="PR00420">
    <property type="entry name" value="RNGMNOXGNASE"/>
</dbReference>
<keyword evidence="7" id="KW-0812">Transmembrane</keyword>
<evidence type="ECO:0000256" key="6">
    <source>
        <dbReference type="ARBA" id="ARBA00023033"/>
    </source>
</evidence>
<evidence type="ECO:0000259" key="8">
    <source>
        <dbReference type="Pfam" id="PF01494"/>
    </source>
</evidence>
<dbReference type="GeneID" id="8105952"/>
<keyword evidence="5" id="KW-0560">Oxidoreductase</keyword>
<dbReference type="InterPro" id="IPR050493">
    <property type="entry name" value="FAD-dep_Monooxygenase_BioMet"/>
</dbReference>
<protein>
    <submittedName>
        <fullName evidence="9">Monoxygenase, putative</fullName>
    </submittedName>
</protein>
<sequence>MTSTESSPLPPRGSPIGISALVVGAGVAGLLAALELWRQGIDVQIIDRAPSRLTGGDGFSISYNIIRSFRNWPYMAKKNEEITFHPYLAWHNIKGERVSGPIKVEIGDKDGEVNQGQEGGPSEQLYRHSRPKFHLMLGEQLEMTGMKVQYGKRAIRYIDADPDQNNKASVELDTGDIMEADIVIAADGIGSHSTKVTLGHEVPARSTGLAIYRAAFSLEIALSDPEIVERFKLLPDGSPVAELWLGQVFHISHVKFFQSCLNSVDNIFIQASRKALESWSRSIPPQQVIDDTTSKLEGWPDYANRVILMTPKDKLIDFELVWRDPQRVWTSNSGRIVQIGDAAHTFLPTSGNGANQGMEDAISLAKCLRIAGKDNIAEATRVHTKLRFERVSCLQKVGIYNQATQYGQRGDDNQLTGELKPMPKYLRALMAPWVVEHDPEEYAAEKYHEALAALKNGTPFQNTNIPRGHVYKPWNFEELLKVVEDEGEVELGGEWYD</sequence>
<dbReference type="eggNOG" id="KOG2614">
    <property type="taxonomic scope" value="Eukaryota"/>
</dbReference>